<feature type="transmembrane region" description="Helical" evidence="1">
    <location>
        <begin position="6"/>
        <end position="27"/>
    </location>
</feature>
<gene>
    <name evidence="2" type="ORF">GCM10009533_48960</name>
</gene>
<evidence type="ECO:0008006" key="4">
    <source>
        <dbReference type="Google" id="ProtNLM"/>
    </source>
</evidence>
<evidence type="ECO:0000256" key="1">
    <source>
        <dbReference type="SAM" id="Phobius"/>
    </source>
</evidence>
<evidence type="ECO:0000313" key="2">
    <source>
        <dbReference type="EMBL" id="GAA0544206.1"/>
    </source>
</evidence>
<reference evidence="2 3" key="1">
    <citation type="journal article" date="2019" name="Int. J. Syst. Evol. Microbiol.">
        <title>The Global Catalogue of Microorganisms (GCM) 10K type strain sequencing project: providing services to taxonomists for standard genome sequencing and annotation.</title>
        <authorList>
            <consortium name="The Broad Institute Genomics Platform"/>
            <consortium name="The Broad Institute Genome Sequencing Center for Infectious Disease"/>
            <person name="Wu L."/>
            <person name="Ma J."/>
        </authorList>
    </citation>
    <scope>NUCLEOTIDE SEQUENCE [LARGE SCALE GENOMIC DNA]</scope>
    <source>
        <strain evidence="2 3">JCM 10303</strain>
    </source>
</reference>
<comment type="caution">
    <text evidence="2">The sequence shown here is derived from an EMBL/GenBank/DDBJ whole genome shotgun (WGS) entry which is preliminary data.</text>
</comment>
<dbReference type="Proteomes" id="UP001500729">
    <property type="component" value="Unassembled WGS sequence"/>
</dbReference>
<protein>
    <recommendedName>
        <fullName evidence="4">Integral membrane protein</fullName>
    </recommendedName>
</protein>
<feature type="transmembrane region" description="Helical" evidence="1">
    <location>
        <begin position="48"/>
        <end position="70"/>
    </location>
</feature>
<proteinExistence type="predicted"/>
<keyword evidence="3" id="KW-1185">Reference proteome</keyword>
<organism evidence="2 3">
    <name type="scientific">Saccharopolyspora erythraea</name>
    <name type="common">Streptomyces erythraeus</name>
    <dbReference type="NCBI Taxonomy" id="1836"/>
    <lineage>
        <taxon>Bacteria</taxon>
        <taxon>Bacillati</taxon>
        <taxon>Actinomycetota</taxon>
        <taxon>Actinomycetes</taxon>
        <taxon>Pseudonocardiales</taxon>
        <taxon>Pseudonocardiaceae</taxon>
        <taxon>Saccharopolyspora</taxon>
    </lineage>
</organism>
<accession>A0ABN1DJ27</accession>
<keyword evidence="1" id="KW-0472">Membrane</keyword>
<sequence>MLRWIPRLLIGIAVVHVAVGLLLPNTWDEIAREGFVNTVQFGDHQRGLNLWFMITGLSWLGWGLLAAWVVRETGRLPASLGWSLIGISVPMCLIEPITGGWLVLALGAVALRASRQVTCGA</sequence>
<dbReference type="RefSeq" id="WP_009947655.1">
    <property type="nucleotide sequence ID" value="NZ_BAAAGS010000037.1"/>
</dbReference>
<evidence type="ECO:0000313" key="3">
    <source>
        <dbReference type="Proteomes" id="UP001500729"/>
    </source>
</evidence>
<name>A0ABN1DJ27_SACER</name>
<dbReference type="EMBL" id="BAAAGS010000037">
    <property type="protein sequence ID" value="GAA0544206.1"/>
    <property type="molecule type" value="Genomic_DNA"/>
</dbReference>
<keyword evidence="1" id="KW-1133">Transmembrane helix</keyword>
<dbReference type="InterPro" id="IPR045590">
    <property type="entry name" value="DUF6463"/>
</dbReference>
<keyword evidence="1" id="KW-0812">Transmembrane</keyword>
<feature type="transmembrane region" description="Helical" evidence="1">
    <location>
        <begin position="82"/>
        <end position="106"/>
    </location>
</feature>
<dbReference type="Pfam" id="PF20064">
    <property type="entry name" value="DUF6463"/>
    <property type="match status" value="1"/>
</dbReference>